<organism evidence="1 2">
    <name type="scientific">Desulfonema magnum</name>
    <dbReference type="NCBI Taxonomy" id="45655"/>
    <lineage>
        <taxon>Bacteria</taxon>
        <taxon>Pseudomonadati</taxon>
        <taxon>Thermodesulfobacteriota</taxon>
        <taxon>Desulfobacteria</taxon>
        <taxon>Desulfobacterales</taxon>
        <taxon>Desulfococcaceae</taxon>
        <taxon>Desulfonema</taxon>
    </lineage>
</organism>
<dbReference type="KEGG" id="dmm:dnm_063260"/>
<evidence type="ECO:0000313" key="2">
    <source>
        <dbReference type="Proteomes" id="UP000663722"/>
    </source>
</evidence>
<name>A0A975BSI3_9BACT</name>
<keyword evidence="2" id="KW-1185">Reference proteome</keyword>
<proteinExistence type="predicted"/>
<protein>
    <submittedName>
        <fullName evidence="1">Uncharacterized protein</fullName>
    </submittedName>
</protein>
<reference evidence="1" key="1">
    <citation type="journal article" date="2021" name="Microb. Physiol.">
        <title>Proteogenomic Insights into the Physiology of Marine, Sulfate-Reducing, Filamentous Desulfonema limicola and Desulfonema magnum.</title>
        <authorList>
            <person name="Schnaars V."/>
            <person name="Wohlbrand L."/>
            <person name="Scheve S."/>
            <person name="Hinrichs C."/>
            <person name="Reinhardt R."/>
            <person name="Rabus R."/>
        </authorList>
    </citation>
    <scope>NUCLEOTIDE SEQUENCE</scope>
    <source>
        <strain evidence="1">4be13</strain>
    </source>
</reference>
<dbReference type="Proteomes" id="UP000663722">
    <property type="component" value="Chromosome"/>
</dbReference>
<accession>A0A975BSI3</accession>
<sequence length="41" mass="4777">MNKISVLKMLRCIVFAGRVFVRSNAGTRERFIRRSGRYSIS</sequence>
<dbReference type="AlphaFoldDB" id="A0A975BSI3"/>
<evidence type="ECO:0000313" key="1">
    <source>
        <dbReference type="EMBL" id="QTA90265.1"/>
    </source>
</evidence>
<gene>
    <name evidence="1" type="ORF">dnm_063260</name>
</gene>
<dbReference type="EMBL" id="CP061800">
    <property type="protein sequence ID" value="QTA90265.1"/>
    <property type="molecule type" value="Genomic_DNA"/>
</dbReference>